<dbReference type="Proteomes" id="UP000502041">
    <property type="component" value="Chromosome"/>
</dbReference>
<name>A0A6H2H5N6_9BURK</name>
<dbReference type="RefSeq" id="WP_168920754.1">
    <property type="nucleotide sequence ID" value="NZ_CP051461.1"/>
</dbReference>
<reference evidence="2 3" key="1">
    <citation type="submission" date="2020-04" db="EMBL/GenBank/DDBJ databases">
        <title>Complete genome of a Psychrophilic, Marine, Gas Vacuolate Bacterium Polaromonas vacuolata KCTC 22033T.</title>
        <authorList>
            <person name="Hwang K."/>
            <person name="Kim K.M."/>
        </authorList>
    </citation>
    <scope>NUCLEOTIDE SEQUENCE [LARGE SCALE GENOMIC DNA]</scope>
    <source>
        <strain evidence="2 3">KCTC 22033</strain>
    </source>
</reference>
<dbReference type="Pfam" id="PF09694">
    <property type="entry name" value="Gcw_chp"/>
    <property type="match status" value="1"/>
</dbReference>
<dbReference type="InterPro" id="IPR010239">
    <property type="entry name" value="CHP02001"/>
</dbReference>
<sequence>MKLLPVQFVLSAALLVSASAFAQTAAPAAEAAAEPLSFNISLTSNYKFRGQDQDQGKSRAIKPALQGGFDYAFDNGFYVGNWNSTINWTKYALSTKANASVEVDLYGGYKFKAGALDLDVGALTYIYPSASLANTTEVYFGAGYGPVSAKYSYTVSEGYFGLGKDSLVGQGKGTGYLSLALAQEVAPKVTFKASLGLTNFKSAANAAGVPDYMDYSVGASYDLGSGMALSGAYVGANKKSNYLFAVDPNKSVNKGTVVVMLTKTL</sequence>
<evidence type="ECO:0000256" key="1">
    <source>
        <dbReference type="SAM" id="SignalP"/>
    </source>
</evidence>
<dbReference type="SUPFAM" id="SSF56935">
    <property type="entry name" value="Porins"/>
    <property type="match status" value="1"/>
</dbReference>
<evidence type="ECO:0000313" key="2">
    <source>
        <dbReference type="EMBL" id="QJC54816.1"/>
    </source>
</evidence>
<feature type="chain" id="PRO_5026359227" evidence="1">
    <location>
        <begin position="23"/>
        <end position="265"/>
    </location>
</feature>
<dbReference type="NCBIfam" id="TIGR02001">
    <property type="entry name" value="gcw_chp"/>
    <property type="match status" value="1"/>
</dbReference>
<proteinExistence type="predicted"/>
<dbReference type="EMBL" id="CP051461">
    <property type="protein sequence ID" value="QJC54816.1"/>
    <property type="molecule type" value="Genomic_DNA"/>
</dbReference>
<dbReference type="AlphaFoldDB" id="A0A6H2H5N6"/>
<gene>
    <name evidence="2" type="ORF">HC248_00078</name>
</gene>
<feature type="signal peptide" evidence="1">
    <location>
        <begin position="1"/>
        <end position="22"/>
    </location>
</feature>
<protein>
    <submittedName>
        <fullName evidence="2">Uncharacterized protein</fullName>
    </submittedName>
</protein>
<keyword evidence="1" id="KW-0732">Signal</keyword>
<dbReference type="KEGG" id="pvac:HC248_00078"/>
<accession>A0A6H2H5N6</accession>
<keyword evidence="3" id="KW-1185">Reference proteome</keyword>
<evidence type="ECO:0000313" key="3">
    <source>
        <dbReference type="Proteomes" id="UP000502041"/>
    </source>
</evidence>
<organism evidence="2 3">
    <name type="scientific">Polaromonas vacuolata</name>
    <dbReference type="NCBI Taxonomy" id="37448"/>
    <lineage>
        <taxon>Bacteria</taxon>
        <taxon>Pseudomonadati</taxon>
        <taxon>Pseudomonadota</taxon>
        <taxon>Betaproteobacteria</taxon>
        <taxon>Burkholderiales</taxon>
        <taxon>Comamonadaceae</taxon>
        <taxon>Polaromonas</taxon>
    </lineage>
</organism>